<reference evidence="1" key="1">
    <citation type="journal article" date="2021" name="Proc. Natl. Acad. Sci. U.S.A.">
        <title>A Catalog of Tens of Thousands of Viruses from Human Metagenomes Reveals Hidden Associations with Chronic Diseases.</title>
        <authorList>
            <person name="Tisza M.J."/>
            <person name="Buck C.B."/>
        </authorList>
    </citation>
    <scope>NUCLEOTIDE SEQUENCE</scope>
    <source>
        <strain evidence="1">CtXXl13</strain>
    </source>
</reference>
<dbReference type="EMBL" id="BK032836">
    <property type="protein sequence ID" value="DAF63263.1"/>
    <property type="molecule type" value="Genomic_DNA"/>
</dbReference>
<organism evidence="1">
    <name type="scientific">Myoviridae sp. ctXXl13</name>
    <dbReference type="NCBI Taxonomy" id="2827691"/>
    <lineage>
        <taxon>Viruses</taxon>
        <taxon>Duplodnaviria</taxon>
        <taxon>Heunggongvirae</taxon>
        <taxon>Uroviricota</taxon>
        <taxon>Caudoviricetes</taxon>
    </lineage>
</organism>
<proteinExistence type="predicted"/>
<name>A0A8S5TJT2_9CAUD</name>
<evidence type="ECO:0000313" key="1">
    <source>
        <dbReference type="EMBL" id="DAF63263.1"/>
    </source>
</evidence>
<protein>
    <submittedName>
        <fullName evidence="1">Uncharacterized protein</fullName>
    </submittedName>
</protein>
<accession>A0A8S5TJT2</accession>
<sequence>MENEEKKDNILDCKHGYKTVSEICSKFDCDSICETCKHLRYNKGVISCEYSQV</sequence>